<evidence type="ECO:0008006" key="5">
    <source>
        <dbReference type="Google" id="ProtNLM"/>
    </source>
</evidence>
<keyword evidence="2" id="KW-0472">Membrane</keyword>
<feature type="compositionally biased region" description="Pro residues" evidence="1">
    <location>
        <begin position="94"/>
        <end position="104"/>
    </location>
</feature>
<feature type="region of interest" description="Disordered" evidence="1">
    <location>
        <begin position="47"/>
        <end position="109"/>
    </location>
</feature>
<sequence>MEPRPSASARLRASFGQRGVAFALALIVELGLALLLWFMAPAILDKRPPPTTTTFGIDTVPGETEEPARTEQKKAAAKSAAREKAQPELSKPVETPPPPEPEQTPLPSTFVRMTRREYAAADIKGKGSVPAAPTAGETATAASGSRPGDTAVVGKAPNGEPLYAAEWYRREPTNAELRPYISSRALNRPGWGYIACRVISNHQVEDCQELGEAPRGSGYAGSVRQAAFQFRVRAPRVGGKEMIGTWVGIRITYTVAGRNAGGADNE</sequence>
<evidence type="ECO:0000313" key="4">
    <source>
        <dbReference type="Proteomes" id="UP000229081"/>
    </source>
</evidence>
<feature type="transmembrane region" description="Helical" evidence="2">
    <location>
        <begin position="20"/>
        <end position="40"/>
    </location>
</feature>
<gene>
    <name evidence="3" type="ORF">CVN68_12915</name>
</gene>
<dbReference type="KEGG" id="sphc:CVN68_12915"/>
<protein>
    <recommendedName>
        <fullName evidence="5">Protein TonB</fullName>
    </recommendedName>
</protein>
<keyword evidence="4" id="KW-1185">Reference proteome</keyword>
<dbReference type="OrthoDB" id="7410762at2"/>
<organism evidence="3 4">
    <name type="scientific">Sphingomonas psychrotolerans</name>
    <dbReference type="NCBI Taxonomy" id="1327635"/>
    <lineage>
        <taxon>Bacteria</taxon>
        <taxon>Pseudomonadati</taxon>
        <taxon>Pseudomonadota</taxon>
        <taxon>Alphaproteobacteria</taxon>
        <taxon>Sphingomonadales</taxon>
        <taxon>Sphingomonadaceae</taxon>
        <taxon>Sphingomonas</taxon>
    </lineage>
</organism>
<evidence type="ECO:0000313" key="3">
    <source>
        <dbReference type="EMBL" id="ATY34601.1"/>
    </source>
</evidence>
<dbReference type="AlphaFoldDB" id="A0A2K8MSW3"/>
<proteinExistence type="predicted"/>
<reference evidence="3 4" key="1">
    <citation type="submission" date="2017-11" db="EMBL/GenBank/DDBJ databases">
        <title>Complete genome sequence of Sphingomonas sp. Strain Cra20, a psychrotolerant potential plant growth promoting rhizobacteria.</title>
        <authorList>
            <person name="Luo Y."/>
        </authorList>
    </citation>
    <scope>NUCLEOTIDE SEQUENCE [LARGE SCALE GENOMIC DNA]</scope>
    <source>
        <strain evidence="3 4">Cra20</strain>
    </source>
</reference>
<feature type="compositionally biased region" description="Low complexity" evidence="1">
    <location>
        <begin position="130"/>
        <end position="145"/>
    </location>
</feature>
<accession>A0A2K8MSW3</accession>
<feature type="region of interest" description="Disordered" evidence="1">
    <location>
        <begin position="122"/>
        <end position="157"/>
    </location>
</feature>
<dbReference type="Proteomes" id="UP000229081">
    <property type="component" value="Chromosome"/>
</dbReference>
<keyword evidence="2" id="KW-0812">Transmembrane</keyword>
<name>A0A2K8MSW3_9SPHN</name>
<feature type="compositionally biased region" description="Basic and acidic residues" evidence="1">
    <location>
        <begin position="66"/>
        <end position="86"/>
    </location>
</feature>
<evidence type="ECO:0000256" key="2">
    <source>
        <dbReference type="SAM" id="Phobius"/>
    </source>
</evidence>
<evidence type="ECO:0000256" key="1">
    <source>
        <dbReference type="SAM" id="MobiDB-lite"/>
    </source>
</evidence>
<dbReference type="EMBL" id="CP024923">
    <property type="protein sequence ID" value="ATY34601.1"/>
    <property type="molecule type" value="Genomic_DNA"/>
</dbReference>
<keyword evidence="2" id="KW-1133">Transmembrane helix</keyword>